<evidence type="ECO:0000313" key="2">
    <source>
        <dbReference type="Proteomes" id="UP000719412"/>
    </source>
</evidence>
<reference evidence="1" key="2">
    <citation type="submission" date="2021-08" db="EMBL/GenBank/DDBJ databases">
        <authorList>
            <person name="Eriksson T."/>
        </authorList>
    </citation>
    <scope>NUCLEOTIDE SEQUENCE</scope>
    <source>
        <strain evidence="1">Stoneville</strain>
        <tissue evidence="1">Whole head</tissue>
    </source>
</reference>
<dbReference type="AlphaFoldDB" id="A0A8J6L5K7"/>
<dbReference type="Proteomes" id="UP000719412">
    <property type="component" value="Unassembled WGS sequence"/>
</dbReference>
<protein>
    <submittedName>
        <fullName evidence="1">Uncharacterized protein</fullName>
    </submittedName>
</protein>
<sequence>MHLALTCAIRARREFALTRIGLQLKQSNEKQVVLREVGFSLSGKFTCEVTTDAPLFSTAAVSKDMLVVVLPDHHPTLNTDKNFYDIGDVLRANCSSPPSRPAATLTFMLNDHMVCEKCMTRKHAAQELWSSELSLEFPLFPSHFNGSRLTLKCVARIGNLYERDVQISLYNVKDPVPARGLRVILELGVLGSWSVQKKFATAASVAETTCLLINRERKLCRFEKQIEERRRVENKIGRFSEVVLLDDVIKLGRGAINIAGGATPLDAFVFLSHTKPMETLNVEQHKCDAPIPPHIHDIHYNIYTPMGAFPDGTRILAGGGPKSVDSSFHHPTVKPRGDIQHIHGPRRFLPWKKSSPFGKLIISKFPFKFLVKYAQFSVCWSRSGGGGESPPLKGAKIFVRGLQRMFQLGLVEGVHIAGEKTDDSYRYLGDCDLCPSFGTSDAFMQRSWSRPYCFASATDSKFFVKFVVKFFEPFKLFIYELFKFSNAELFKFFIVESFKLFNIELFKFFIADSFKLFNIEFFKLFIDQPYTVKLKFFIRSYIEVNFQRDFFIRGFPTPSHRGMSHITDKANAGSVSTSQNLPRWERLWKASTARQKSEIKENSRRA</sequence>
<dbReference type="PANTHER" id="PTHR21261">
    <property type="entry name" value="BEAT PROTEIN"/>
    <property type="match status" value="1"/>
</dbReference>
<gene>
    <name evidence="1" type="ORF">GEV33_014046</name>
</gene>
<proteinExistence type="predicted"/>
<dbReference type="EMBL" id="JABDTM020028567">
    <property type="protein sequence ID" value="KAH0808745.1"/>
    <property type="molecule type" value="Genomic_DNA"/>
</dbReference>
<reference evidence="1" key="1">
    <citation type="journal article" date="2020" name="J Insects Food Feed">
        <title>The yellow mealworm (Tenebrio molitor) genome: a resource for the emerging insects as food and feed industry.</title>
        <authorList>
            <person name="Eriksson T."/>
            <person name="Andere A."/>
            <person name="Kelstrup H."/>
            <person name="Emery V."/>
            <person name="Picard C."/>
        </authorList>
    </citation>
    <scope>NUCLEOTIDE SEQUENCE</scope>
    <source>
        <strain evidence="1">Stoneville</strain>
        <tissue evidence="1">Whole head</tissue>
    </source>
</reference>
<organism evidence="1 2">
    <name type="scientific">Tenebrio molitor</name>
    <name type="common">Yellow mealworm beetle</name>
    <dbReference type="NCBI Taxonomy" id="7067"/>
    <lineage>
        <taxon>Eukaryota</taxon>
        <taxon>Metazoa</taxon>
        <taxon>Ecdysozoa</taxon>
        <taxon>Arthropoda</taxon>
        <taxon>Hexapoda</taxon>
        <taxon>Insecta</taxon>
        <taxon>Pterygota</taxon>
        <taxon>Neoptera</taxon>
        <taxon>Endopterygota</taxon>
        <taxon>Coleoptera</taxon>
        <taxon>Polyphaga</taxon>
        <taxon>Cucujiformia</taxon>
        <taxon>Tenebrionidae</taxon>
        <taxon>Tenebrio</taxon>
    </lineage>
</organism>
<name>A0A8J6L5K7_TENMO</name>
<keyword evidence="2" id="KW-1185">Reference proteome</keyword>
<dbReference type="PANTHER" id="PTHR21261:SF6">
    <property type="entry name" value="BEATEN PATH IIA-RELATED"/>
    <property type="match status" value="1"/>
</dbReference>
<evidence type="ECO:0000313" key="1">
    <source>
        <dbReference type="EMBL" id="KAH0808745.1"/>
    </source>
</evidence>
<accession>A0A8J6L5K7</accession>
<comment type="caution">
    <text evidence="1">The sequence shown here is derived from an EMBL/GenBank/DDBJ whole genome shotgun (WGS) entry which is preliminary data.</text>
</comment>